<dbReference type="InterPro" id="IPR027417">
    <property type="entry name" value="P-loop_NTPase"/>
</dbReference>
<dbReference type="EMBL" id="UINC01213830">
    <property type="protein sequence ID" value="SVE38778.1"/>
    <property type="molecule type" value="Genomic_DNA"/>
</dbReference>
<dbReference type="GO" id="GO:0006260">
    <property type="term" value="P:DNA replication"/>
    <property type="evidence" value="ECO:0007669"/>
    <property type="project" value="UniProtKB-KW"/>
</dbReference>
<feature type="non-terminal residue" evidence="5">
    <location>
        <position position="1"/>
    </location>
</feature>
<evidence type="ECO:0000256" key="1">
    <source>
        <dbReference type="ARBA" id="ARBA00022705"/>
    </source>
</evidence>
<feature type="non-terminal residue" evidence="5">
    <location>
        <position position="237"/>
    </location>
</feature>
<evidence type="ECO:0000259" key="4">
    <source>
        <dbReference type="Pfam" id="PF22703"/>
    </source>
</evidence>
<keyword evidence="3" id="KW-0067">ATP-binding</keyword>
<name>A0A383D4H9_9ZZZZ</name>
<dbReference type="SUPFAM" id="SSF52540">
    <property type="entry name" value="P-loop containing nucleoside triphosphate hydrolases"/>
    <property type="match status" value="1"/>
</dbReference>
<dbReference type="PANTHER" id="PTHR10763">
    <property type="entry name" value="CELL DIVISION CONTROL PROTEIN 6-RELATED"/>
    <property type="match status" value="1"/>
</dbReference>
<feature type="domain" description="Cdc6 AAA+ ATPase-type lid" evidence="4">
    <location>
        <begin position="98"/>
        <end position="163"/>
    </location>
</feature>
<reference evidence="5" key="1">
    <citation type="submission" date="2018-05" db="EMBL/GenBank/DDBJ databases">
        <authorList>
            <person name="Lanie J.A."/>
            <person name="Ng W.-L."/>
            <person name="Kazmierczak K.M."/>
            <person name="Andrzejewski T.M."/>
            <person name="Davidsen T.M."/>
            <person name="Wayne K.J."/>
            <person name="Tettelin H."/>
            <person name="Glass J.I."/>
            <person name="Rusch D."/>
            <person name="Podicherti R."/>
            <person name="Tsui H.-C.T."/>
            <person name="Winkler M.E."/>
        </authorList>
    </citation>
    <scope>NUCLEOTIDE SEQUENCE</scope>
</reference>
<keyword evidence="1" id="KW-0235">DNA replication</keyword>
<evidence type="ECO:0000256" key="3">
    <source>
        <dbReference type="ARBA" id="ARBA00022840"/>
    </source>
</evidence>
<proteinExistence type="predicted"/>
<protein>
    <recommendedName>
        <fullName evidence="4">Cdc6 AAA+ ATPase-type lid domain-containing protein</fullName>
    </recommendedName>
</protein>
<dbReference type="PANTHER" id="PTHR10763:SF26">
    <property type="entry name" value="CELL DIVISION CONTROL PROTEIN 6 HOMOLOG"/>
    <property type="match status" value="1"/>
</dbReference>
<dbReference type="InterPro" id="IPR050311">
    <property type="entry name" value="ORC1/CDC6"/>
</dbReference>
<evidence type="ECO:0000313" key="5">
    <source>
        <dbReference type="EMBL" id="SVE38778.1"/>
    </source>
</evidence>
<accession>A0A383D4H9</accession>
<dbReference type="AlphaFoldDB" id="A0A383D4H9"/>
<dbReference type="InterPro" id="IPR055237">
    <property type="entry name" value="Cdc6_lid"/>
</dbReference>
<dbReference type="GO" id="GO:0005524">
    <property type="term" value="F:ATP binding"/>
    <property type="evidence" value="ECO:0007669"/>
    <property type="project" value="UniProtKB-KW"/>
</dbReference>
<dbReference type="Pfam" id="PF22703">
    <property type="entry name" value="Cdc6_lid"/>
    <property type="match status" value="1"/>
</dbReference>
<organism evidence="5">
    <name type="scientific">marine metagenome</name>
    <dbReference type="NCBI Taxonomy" id="408172"/>
    <lineage>
        <taxon>unclassified sequences</taxon>
        <taxon>metagenomes</taxon>
        <taxon>ecological metagenomes</taxon>
    </lineage>
</organism>
<sequence length="237" mass="27233">EIANQLGFRFTHNLKTNEIIDRVIEKLEKRDGLVLVLDEADKADDYDFLYHILENISKKTLILLTNDNKWGSKLDFRITSRLTPELVEFKEYTLNETRDILSERVKYAFFQGVWEEKALGLLAHRAAEFKDIRFGIALLKLSGEIAEAESSKKITIAHVESAINKLPAFKIKSSADFNDTENFVMKICEEFSGKTTGELYKIYSERGGKKSEKTFKRILDALSKKRIITQRPTGEGF</sequence>
<dbReference type="Gene3D" id="1.10.8.60">
    <property type="match status" value="1"/>
</dbReference>
<evidence type="ECO:0000256" key="2">
    <source>
        <dbReference type="ARBA" id="ARBA00022741"/>
    </source>
</evidence>
<keyword evidence="2" id="KW-0547">Nucleotide-binding</keyword>
<gene>
    <name evidence="5" type="ORF">METZ01_LOCUS491632</name>
</gene>